<evidence type="ECO:0000259" key="9">
    <source>
        <dbReference type="Pfam" id="PF02974"/>
    </source>
</evidence>
<dbReference type="InterPro" id="IPR010571">
    <property type="entry name" value="OM_lipoprot_Omp19_bac"/>
</dbReference>
<keyword evidence="3 8" id="KW-0732">Signal</keyword>
<comment type="similarity">
    <text evidence="2">Belongs to the rhizobiaceae omp19 lipoprotein family.</text>
</comment>
<dbReference type="PROSITE" id="PS51257">
    <property type="entry name" value="PROKAR_LIPOPROTEIN"/>
    <property type="match status" value="1"/>
</dbReference>
<dbReference type="EMBL" id="JBAKIA010000009">
    <property type="protein sequence ID" value="MEJ8475168.1"/>
    <property type="molecule type" value="Genomic_DNA"/>
</dbReference>
<feature type="signal peptide" evidence="8">
    <location>
        <begin position="1"/>
        <end position="18"/>
    </location>
</feature>
<organism evidence="10 11">
    <name type="scientific">Roseibium algae</name>
    <dbReference type="NCBI Taxonomy" id="3123038"/>
    <lineage>
        <taxon>Bacteria</taxon>
        <taxon>Pseudomonadati</taxon>
        <taxon>Pseudomonadota</taxon>
        <taxon>Alphaproteobacteria</taxon>
        <taxon>Hyphomicrobiales</taxon>
        <taxon>Stappiaceae</taxon>
        <taxon>Roseibium</taxon>
    </lineage>
</organism>
<dbReference type="InterPro" id="IPR016085">
    <property type="entry name" value="Protease_inh_B-barrel_dom"/>
</dbReference>
<evidence type="ECO:0000256" key="7">
    <source>
        <dbReference type="ARBA" id="ARBA00023288"/>
    </source>
</evidence>
<evidence type="ECO:0000256" key="6">
    <source>
        <dbReference type="ARBA" id="ARBA00023237"/>
    </source>
</evidence>
<proteinExistence type="inferred from homology"/>
<dbReference type="PIRSF" id="PIRSF034005">
    <property type="entry name" value="OM_lipoprot_Omp19_bac"/>
    <property type="match status" value="1"/>
</dbReference>
<evidence type="ECO:0000256" key="1">
    <source>
        <dbReference type="ARBA" id="ARBA00004459"/>
    </source>
</evidence>
<keyword evidence="11" id="KW-1185">Reference proteome</keyword>
<dbReference type="InterPro" id="IPR021140">
    <property type="entry name" value="Inh/Omp19"/>
</dbReference>
<keyword evidence="5" id="KW-0564">Palmitate</keyword>
<keyword evidence="6" id="KW-0998">Cell outer membrane</keyword>
<evidence type="ECO:0000256" key="8">
    <source>
        <dbReference type="SAM" id="SignalP"/>
    </source>
</evidence>
<keyword evidence="7" id="KW-0449">Lipoprotein</keyword>
<comment type="caution">
    <text evidence="10">The sequence shown here is derived from an EMBL/GenBank/DDBJ whole genome shotgun (WGS) entry which is preliminary data.</text>
</comment>
<accession>A0ABU8TMY4</accession>
<evidence type="ECO:0000256" key="5">
    <source>
        <dbReference type="ARBA" id="ARBA00023139"/>
    </source>
</evidence>
<evidence type="ECO:0000256" key="4">
    <source>
        <dbReference type="ARBA" id="ARBA00023136"/>
    </source>
</evidence>
<feature type="chain" id="PRO_5046041759" evidence="8">
    <location>
        <begin position="19"/>
        <end position="178"/>
    </location>
</feature>
<evidence type="ECO:0000313" key="11">
    <source>
        <dbReference type="Proteomes" id="UP001385499"/>
    </source>
</evidence>
<dbReference type="Pfam" id="PF02974">
    <property type="entry name" value="Inh"/>
    <property type="match status" value="1"/>
</dbReference>
<keyword evidence="4" id="KW-0472">Membrane</keyword>
<reference evidence="10 11" key="1">
    <citation type="submission" date="2024-02" db="EMBL/GenBank/DDBJ databases">
        <title>Roseibium algae sp. nov., isolated from marine alga (Grateloupia sp.), showing potential in myo-inositol conversion.</title>
        <authorList>
            <person name="Wang Y."/>
        </authorList>
    </citation>
    <scope>NUCLEOTIDE SEQUENCE [LARGE SCALE GENOMIC DNA]</scope>
    <source>
        <strain evidence="10 11">H3510</strain>
    </source>
</reference>
<dbReference type="Proteomes" id="UP001385499">
    <property type="component" value="Unassembled WGS sequence"/>
</dbReference>
<protein>
    <submittedName>
        <fullName evidence="10">Protease inhibitor Inh/omp19 family protein</fullName>
    </submittedName>
</protein>
<evidence type="ECO:0000256" key="2">
    <source>
        <dbReference type="ARBA" id="ARBA00007138"/>
    </source>
</evidence>
<dbReference type="GO" id="GO:0030414">
    <property type="term" value="F:peptidase inhibitor activity"/>
    <property type="evidence" value="ECO:0007669"/>
    <property type="project" value="UniProtKB-KW"/>
</dbReference>
<name>A0ABU8TMY4_9HYPH</name>
<dbReference type="SUPFAM" id="SSF50882">
    <property type="entry name" value="beta-Barrel protease inhibitors"/>
    <property type="match status" value="1"/>
</dbReference>
<evidence type="ECO:0000313" key="10">
    <source>
        <dbReference type="EMBL" id="MEJ8475168.1"/>
    </source>
</evidence>
<gene>
    <name evidence="10" type="ORF">V6575_13825</name>
</gene>
<evidence type="ECO:0000256" key="3">
    <source>
        <dbReference type="ARBA" id="ARBA00022729"/>
    </source>
</evidence>
<dbReference type="Gene3D" id="2.40.128.10">
    <property type="match status" value="1"/>
</dbReference>
<keyword evidence="10" id="KW-0646">Protease inhibitor</keyword>
<comment type="subcellular location">
    <subcellularLocation>
        <location evidence="1">Cell outer membrane</location>
        <topology evidence="1">Lipid-anchor</topology>
    </subcellularLocation>
</comment>
<sequence>MKRGVTVALVLSSALVVAGCQRFSGNSNYATPLPATPTTPVGQGNLQPLDPLAPVPGPGVVEQGVPGAPGTDLSVAPVAEPSGAVEIGRSDMAGGWKISSAGDNCMAFMALTAWSGGYRANTRGCATPALSGVSAWDLSGKQVVLKDASGGIVAQLYASSTEQFNGQTATGAPISLYR</sequence>
<feature type="domain" description="Alkaline proteinase inhibitor/ Outer membrane lipoprotein Omp19" evidence="9">
    <location>
        <begin position="88"/>
        <end position="178"/>
    </location>
</feature>
<dbReference type="RefSeq" id="WP_340275091.1">
    <property type="nucleotide sequence ID" value="NZ_JBAKIA010000009.1"/>
</dbReference>